<proteinExistence type="predicted"/>
<evidence type="ECO:0000313" key="3">
    <source>
        <dbReference type="EMBL" id="AIG74331.1"/>
    </source>
</evidence>
<evidence type="ECO:0000313" key="4">
    <source>
        <dbReference type="Proteomes" id="UP000028492"/>
    </source>
</evidence>
<protein>
    <recommendedName>
        <fullName evidence="2">HTH cro/C1-type domain-containing protein</fullName>
    </recommendedName>
</protein>
<gene>
    <name evidence="3" type="ORF">AJAP_07070</name>
</gene>
<dbReference type="eggNOG" id="COG3655">
    <property type="taxonomic scope" value="Bacteria"/>
</dbReference>
<keyword evidence="4" id="KW-1185">Reference proteome</keyword>
<feature type="domain" description="HTH cro/C1-type" evidence="2">
    <location>
        <begin position="11"/>
        <end position="75"/>
    </location>
</feature>
<feature type="region of interest" description="Disordered" evidence="1">
    <location>
        <begin position="88"/>
        <end position="112"/>
    </location>
</feature>
<name>A0A075UPK8_9PSEU</name>
<dbReference type="AlphaFoldDB" id="A0A075UPK8"/>
<dbReference type="RefSeq" id="WP_038509103.1">
    <property type="nucleotide sequence ID" value="NZ_CP008953.1"/>
</dbReference>
<dbReference type="Proteomes" id="UP000028492">
    <property type="component" value="Chromosome"/>
</dbReference>
<sequence length="112" mass="12380">MVSAKLDYTWNLRELMARQGMFQTTHLRPKLAERGIVLSDSQVYRLVADKPERLSLKTLVALVDILGCGMEDLIEPTVAAPSLRRSTAVGADDDAGVGDFRPKRARIAPDRS</sequence>
<accession>A0A075UPK8</accession>
<dbReference type="STRING" id="208439.AJAP_07070"/>
<evidence type="ECO:0000256" key="1">
    <source>
        <dbReference type="SAM" id="MobiDB-lite"/>
    </source>
</evidence>
<dbReference type="InterPro" id="IPR001387">
    <property type="entry name" value="Cro/C1-type_HTH"/>
</dbReference>
<organism evidence="3 4">
    <name type="scientific">Amycolatopsis japonica</name>
    <dbReference type="NCBI Taxonomy" id="208439"/>
    <lineage>
        <taxon>Bacteria</taxon>
        <taxon>Bacillati</taxon>
        <taxon>Actinomycetota</taxon>
        <taxon>Actinomycetes</taxon>
        <taxon>Pseudonocardiales</taxon>
        <taxon>Pseudonocardiaceae</taxon>
        <taxon>Amycolatopsis</taxon>
        <taxon>Amycolatopsis japonica group</taxon>
    </lineage>
</organism>
<evidence type="ECO:0000259" key="2">
    <source>
        <dbReference type="Pfam" id="PF13443"/>
    </source>
</evidence>
<dbReference type="HOGENOM" id="CLU_166595_1_0_11"/>
<dbReference type="EMBL" id="CP008953">
    <property type="protein sequence ID" value="AIG74331.1"/>
    <property type="molecule type" value="Genomic_DNA"/>
</dbReference>
<dbReference type="KEGG" id="aja:AJAP_07070"/>
<dbReference type="Pfam" id="PF13443">
    <property type="entry name" value="HTH_26"/>
    <property type="match status" value="1"/>
</dbReference>
<reference evidence="3 4" key="1">
    <citation type="journal article" date="2014" name="J. Biotechnol.">
        <title>Complete genome sequence of the actinobacterium Amycolatopsis japonica MG417-CF17(T) (=DSM 44213T) producing (S,S)-N,N'-ethylenediaminedisuccinic acid.</title>
        <authorList>
            <person name="Stegmann E."/>
            <person name="Albersmeier A."/>
            <person name="Spohn M."/>
            <person name="Gert H."/>
            <person name="Weber T."/>
            <person name="Wohlleben W."/>
            <person name="Kalinowski J."/>
            <person name="Ruckert C."/>
        </authorList>
    </citation>
    <scope>NUCLEOTIDE SEQUENCE [LARGE SCALE GENOMIC DNA]</scope>
    <source>
        <strain evidence="4">MG417-CF17 (DSM 44213)</strain>
    </source>
</reference>